<sequence>MRTRPLCKNTESSLSRTDPGLDSLSLSDHSNGSVAALQAPAAACTSDLNQAFLSYCLELLPRRQLIGRIKLTCLTTV</sequence>
<dbReference type="EMBL" id="HG001882">
    <property type="protein sequence ID" value="CDF37860.1"/>
    <property type="molecule type" value="Genomic_DNA"/>
</dbReference>
<organism evidence="2 3">
    <name type="scientific">Chondrus crispus</name>
    <name type="common">Carrageen Irish moss</name>
    <name type="synonym">Polymorpha crispa</name>
    <dbReference type="NCBI Taxonomy" id="2769"/>
    <lineage>
        <taxon>Eukaryota</taxon>
        <taxon>Rhodophyta</taxon>
        <taxon>Florideophyceae</taxon>
        <taxon>Rhodymeniophycidae</taxon>
        <taxon>Gigartinales</taxon>
        <taxon>Gigartinaceae</taxon>
        <taxon>Chondrus</taxon>
    </lineage>
</organism>
<protein>
    <submittedName>
        <fullName evidence="2">Uncharacterized protein</fullName>
    </submittedName>
</protein>
<evidence type="ECO:0000256" key="1">
    <source>
        <dbReference type="SAM" id="MobiDB-lite"/>
    </source>
</evidence>
<dbReference type="KEGG" id="ccp:CHC_T00006017001"/>
<keyword evidence="3" id="KW-1185">Reference proteome</keyword>
<evidence type="ECO:0000313" key="2">
    <source>
        <dbReference type="EMBL" id="CDF37860.1"/>
    </source>
</evidence>
<feature type="region of interest" description="Disordered" evidence="1">
    <location>
        <begin position="1"/>
        <end position="25"/>
    </location>
</feature>
<name>R7QKC7_CHOCR</name>
<dbReference type="AlphaFoldDB" id="R7QKC7"/>
<dbReference type="Gramene" id="CDF37860">
    <property type="protein sequence ID" value="CDF37860"/>
    <property type="gene ID" value="CHC_T00006017001"/>
</dbReference>
<accession>R7QKC7</accession>
<proteinExistence type="predicted"/>
<evidence type="ECO:0000313" key="3">
    <source>
        <dbReference type="Proteomes" id="UP000012073"/>
    </source>
</evidence>
<dbReference type="Proteomes" id="UP000012073">
    <property type="component" value="Unassembled WGS sequence"/>
</dbReference>
<dbReference type="GeneID" id="17325448"/>
<gene>
    <name evidence="2" type="ORF">CHC_T00006017001</name>
</gene>
<reference evidence="3" key="1">
    <citation type="journal article" date="2013" name="Proc. Natl. Acad. Sci. U.S.A.">
        <title>Genome structure and metabolic features in the red seaweed Chondrus crispus shed light on evolution of the Archaeplastida.</title>
        <authorList>
            <person name="Collen J."/>
            <person name="Porcel B."/>
            <person name="Carre W."/>
            <person name="Ball S.G."/>
            <person name="Chaparro C."/>
            <person name="Tonon T."/>
            <person name="Barbeyron T."/>
            <person name="Michel G."/>
            <person name="Noel B."/>
            <person name="Valentin K."/>
            <person name="Elias M."/>
            <person name="Artiguenave F."/>
            <person name="Arun A."/>
            <person name="Aury J.M."/>
            <person name="Barbosa-Neto J.F."/>
            <person name="Bothwell J.H."/>
            <person name="Bouget F.Y."/>
            <person name="Brillet L."/>
            <person name="Cabello-Hurtado F."/>
            <person name="Capella-Gutierrez S."/>
            <person name="Charrier B."/>
            <person name="Cladiere L."/>
            <person name="Cock J.M."/>
            <person name="Coelho S.M."/>
            <person name="Colleoni C."/>
            <person name="Czjzek M."/>
            <person name="Da Silva C."/>
            <person name="Delage L."/>
            <person name="Denoeud F."/>
            <person name="Deschamps P."/>
            <person name="Dittami S.M."/>
            <person name="Gabaldon T."/>
            <person name="Gachon C.M."/>
            <person name="Groisillier A."/>
            <person name="Herve C."/>
            <person name="Jabbari K."/>
            <person name="Katinka M."/>
            <person name="Kloareg B."/>
            <person name="Kowalczyk N."/>
            <person name="Labadie K."/>
            <person name="Leblanc C."/>
            <person name="Lopez P.J."/>
            <person name="McLachlan D.H."/>
            <person name="Meslet-Cladiere L."/>
            <person name="Moustafa A."/>
            <person name="Nehr Z."/>
            <person name="Nyvall Collen P."/>
            <person name="Panaud O."/>
            <person name="Partensky F."/>
            <person name="Poulain J."/>
            <person name="Rensing S.A."/>
            <person name="Rousvoal S."/>
            <person name="Samson G."/>
            <person name="Symeonidi A."/>
            <person name="Weissenbach J."/>
            <person name="Zambounis A."/>
            <person name="Wincker P."/>
            <person name="Boyen C."/>
        </authorList>
    </citation>
    <scope>NUCLEOTIDE SEQUENCE [LARGE SCALE GENOMIC DNA]</scope>
    <source>
        <strain evidence="3">cv. Stackhouse</strain>
    </source>
</reference>
<dbReference type="RefSeq" id="XP_005717731.1">
    <property type="nucleotide sequence ID" value="XM_005717674.1"/>
</dbReference>